<reference evidence="2" key="1">
    <citation type="submission" date="2020-01" db="EMBL/GenBank/DDBJ databases">
        <title>Phosphoaccumulans saitamaens gen. nov., sp. nov., a polyphosphate accumulating bacterium isolated from surface river water.</title>
        <authorList>
            <person name="Watanabe K."/>
            <person name="Suda W."/>
        </authorList>
    </citation>
    <scope>NUCLEOTIDE SEQUENCE [LARGE SCALE GENOMIC DNA]</scope>
    <source>
        <strain evidence="2">ICHIAU1</strain>
    </source>
</reference>
<dbReference type="Pfam" id="PF13692">
    <property type="entry name" value="Glyco_trans_1_4"/>
    <property type="match status" value="1"/>
</dbReference>
<evidence type="ECO:0000313" key="2">
    <source>
        <dbReference type="Proteomes" id="UP000463961"/>
    </source>
</evidence>
<protein>
    <submittedName>
        <fullName evidence="1">Uncharacterized protein</fullName>
    </submittedName>
</protein>
<dbReference type="EMBL" id="AP022345">
    <property type="protein sequence ID" value="BBU69656.1"/>
    <property type="molecule type" value="Genomic_DNA"/>
</dbReference>
<organism evidence="1 2">
    <name type="scientific">Fluviibacter phosphoraccumulans</name>
    <dbReference type="NCBI Taxonomy" id="1751046"/>
    <lineage>
        <taxon>Bacteria</taxon>
        <taxon>Pseudomonadati</taxon>
        <taxon>Pseudomonadota</taxon>
        <taxon>Betaproteobacteria</taxon>
        <taxon>Rhodocyclales</taxon>
        <taxon>Fluviibacteraceae</taxon>
        <taxon>Fluviibacter</taxon>
    </lineage>
</organism>
<dbReference type="SUPFAM" id="SSF53448">
    <property type="entry name" value="Nucleotide-diphospho-sugar transferases"/>
    <property type="match status" value="1"/>
</dbReference>
<gene>
    <name evidence="1" type="ORF">ICHIAU1_19390</name>
</gene>
<name>A0A7R6QYP8_9RHOO</name>
<dbReference type="AlphaFoldDB" id="A0A7R6QYP8"/>
<dbReference type="Gene3D" id="3.40.50.2000">
    <property type="entry name" value="Glycogen Phosphorylase B"/>
    <property type="match status" value="1"/>
</dbReference>
<dbReference type="OrthoDB" id="9790710at2"/>
<dbReference type="SUPFAM" id="SSF53756">
    <property type="entry name" value="UDP-Glycosyltransferase/glycogen phosphorylase"/>
    <property type="match status" value="1"/>
</dbReference>
<dbReference type="InterPro" id="IPR029044">
    <property type="entry name" value="Nucleotide-diphossugar_trans"/>
</dbReference>
<sequence length="881" mass="98689">MNDKPLVLHCDFELLGSSERDGWLAYLNEWVANIWRPIQIVEGALPNLDELSENFAFISSSAALSRKLVSTLDRIFVRPSNVVGGVDSWLSTRLIEPPTGWHSQSFDVSLISSIYSGDEFMDGFLENASSFEDYGRCQHLLVRAGSPGNELEKLVAYVQKHPNAVLINMNRDPGLYEVWNYAGRLTTGKYVSNANLDDRRAPNQVMRLNSVLEANAKVDVVSSALRVCKVKNLRWEDSAGCEVWPKDGPEGCYTANELFRSQGGALLSRNLPHCMPVWRKSLHAYVGDFDEKLYGSSADWAFWLQASTKDAGFYFESEPLGLYLKSEDGYWQRNLAGDPKSRFDENIVREFGALAHDEPVREYCKRPLSLQLAIVQRRIEAGGVLGGLGYLLEVCSETHIEDLTLAFAMGRYYFGSGFNEDLFAPYRGGFEAGRTYRLFDALVGLIGYAGSGQTDGMPERVQRLLSFACADWLESESEQVGFMLMALLSKRCVNASDEKRQLQAAYALGEQTFWSCIQTVYRFESSATDLASLVDGCEAGSFHKPSVPLNLYCYPNVTGNEYLSLLYARVSAEPNQIHFLSRAGQIPLAEKLDGFENIIHVHWINELVKPGVTDSEREAFLRLLLERKSSGFQIYWTIHNYLSHACEDQVSELAFRRALYTLADKVFVHHPLAADLLDWLPDRSKLAVCEHGPIARVNPVHAEVVDLKNRIGLLDSGFVLSCIGQVKPYKGLMSLLPTIYELLVELPKFQFVLAGRISDKEVLDWLSSHSHPRLVVLDKFLDERELECLMLASDAGLLSYKNILTSGALFHWMSLGRPVLGPRMGLIPPYVVDGWNGCLYESAADLAGLIRRLSSGDKSLLKDMTKNSATVADRLVWGRVH</sequence>
<accession>A0A7R6QYP8</accession>
<evidence type="ECO:0000313" key="1">
    <source>
        <dbReference type="EMBL" id="BBU69656.1"/>
    </source>
</evidence>
<dbReference type="RefSeq" id="WP_162049650.1">
    <property type="nucleotide sequence ID" value="NZ_AP022345.1"/>
</dbReference>
<dbReference type="Proteomes" id="UP000463961">
    <property type="component" value="Chromosome"/>
</dbReference>
<proteinExistence type="predicted"/>
<keyword evidence="2" id="KW-1185">Reference proteome</keyword>
<dbReference type="Gene3D" id="3.90.550.10">
    <property type="entry name" value="Spore Coat Polysaccharide Biosynthesis Protein SpsA, Chain A"/>
    <property type="match status" value="1"/>
</dbReference>